<dbReference type="Proteomes" id="UP000836841">
    <property type="component" value="Chromosome 4"/>
</dbReference>
<keyword evidence="6" id="KW-1133">Transmembrane helix</keyword>
<dbReference type="EMBL" id="OU466860">
    <property type="protein sequence ID" value="CAH2060058.1"/>
    <property type="molecule type" value="Genomic_DNA"/>
</dbReference>
<evidence type="ECO:0008006" key="13">
    <source>
        <dbReference type="Google" id="ProtNLM"/>
    </source>
</evidence>
<keyword evidence="4 9" id="KW-0812">Transmembrane</keyword>
<dbReference type="Pfam" id="PF00153">
    <property type="entry name" value="Mito_carr"/>
    <property type="match status" value="3"/>
</dbReference>
<evidence type="ECO:0000256" key="10">
    <source>
        <dbReference type="RuleBase" id="RU000488"/>
    </source>
</evidence>
<evidence type="ECO:0000256" key="4">
    <source>
        <dbReference type="ARBA" id="ARBA00022692"/>
    </source>
</evidence>
<dbReference type="GO" id="GO:0048250">
    <property type="term" value="P:iron import into the mitochondrion"/>
    <property type="evidence" value="ECO:0007669"/>
    <property type="project" value="TreeGrafter"/>
</dbReference>
<keyword evidence="8 9" id="KW-0472">Membrane</keyword>
<protein>
    <recommendedName>
        <fullName evidence="13">Mitochondrial carrier protein</fullName>
    </recommendedName>
</protein>
<reference evidence="11 12" key="1">
    <citation type="submission" date="2022-03" db="EMBL/GenBank/DDBJ databases">
        <authorList>
            <person name="Nunn A."/>
            <person name="Chopra R."/>
            <person name="Nunn A."/>
            <person name="Contreras Garrido A."/>
        </authorList>
    </citation>
    <scope>NUCLEOTIDE SEQUENCE [LARGE SCALE GENOMIC DNA]</scope>
</reference>
<sequence length="336" mass="36328">MATEAATAASKFPESDLRPIPQPPDFHPAVLVPAQSNGLIFWQLMVAGSIAGSVEHMAMFPVDTVKTHMQALRSCPIKPVGIRQAFRSIIKTDGPWALYRGIWAMGLGAGPAHAVYFSFYEVSKKYLSGGNPNNSAAHAVSGVFATISSDAVFTPMDMVKQRLQIGNGTYKGVWDCIKRVTREEGFGAFYASYRTTVLMNAPFTAVHFATYEAVKRGLREISPEHVGRGGEEEEEGWLIYATAGAAAGGLAAAVTTPLDVIKTQLQCQGVCGCDRFKSGSISDVFRTIVKKDGYRGLARGWLPRMLFHAPAAAICWSTYETVKSFFQDLNGDANAA</sequence>
<evidence type="ECO:0000256" key="6">
    <source>
        <dbReference type="ARBA" id="ARBA00022989"/>
    </source>
</evidence>
<gene>
    <name evidence="11" type="ORF">TAV2_LOCUS13785</name>
</gene>
<dbReference type="GO" id="GO:0031966">
    <property type="term" value="C:mitochondrial membrane"/>
    <property type="evidence" value="ECO:0007669"/>
    <property type="project" value="UniProtKB-SubCell"/>
</dbReference>
<dbReference type="GO" id="GO:0015093">
    <property type="term" value="F:ferrous iron transmembrane transporter activity"/>
    <property type="evidence" value="ECO:0007669"/>
    <property type="project" value="TreeGrafter"/>
</dbReference>
<feature type="repeat" description="Solcar" evidence="9">
    <location>
        <begin position="39"/>
        <end position="126"/>
    </location>
</feature>
<feature type="repeat" description="Solcar" evidence="9">
    <location>
        <begin position="235"/>
        <end position="325"/>
    </location>
</feature>
<keyword evidence="12" id="KW-1185">Reference proteome</keyword>
<name>A0AAU9SCJ4_THLAR</name>
<keyword evidence="5" id="KW-0677">Repeat</keyword>
<evidence type="ECO:0000256" key="1">
    <source>
        <dbReference type="ARBA" id="ARBA00004225"/>
    </source>
</evidence>
<keyword evidence="7" id="KW-0496">Mitochondrion</keyword>
<evidence type="ECO:0000313" key="12">
    <source>
        <dbReference type="Proteomes" id="UP000836841"/>
    </source>
</evidence>
<dbReference type="Gene3D" id="1.50.40.10">
    <property type="entry name" value="Mitochondrial carrier domain"/>
    <property type="match status" value="2"/>
</dbReference>
<keyword evidence="3 10" id="KW-0813">Transport</keyword>
<dbReference type="AlphaFoldDB" id="A0AAU9SCJ4"/>
<dbReference type="PANTHER" id="PTHR45758">
    <property type="entry name" value="MITOFERRIN-1-RELATED"/>
    <property type="match status" value="1"/>
</dbReference>
<dbReference type="InterPro" id="IPR002067">
    <property type="entry name" value="MCP"/>
</dbReference>
<proteinExistence type="inferred from homology"/>
<feature type="repeat" description="Solcar" evidence="9">
    <location>
        <begin position="133"/>
        <end position="217"/>
    </location>
</feature>
<dbReference type="SUPFAM" id="SSF103506">
    <property type="entry name" value="Mitochondrial carrier"/>
    <property type="match status" value="1"/>
</dbReference>
<accession>A0AAU9SCJ4</accession>
<dbReference type="PROSITE" id="PS50920">
    <property type="entry name" value="SOLCAR"/>
    <property type="match status" value="3"/>
</dbReference>
<dbReference type="InterPro" id="IPR023395">
    <property type="entry name" value="MCP_dom_sf"/>
</dbReference>
<evidence type="ECO:0000256" key="5">
    <source>
        <dbReference type="ARBA" id="ARBA00022737"/>
    </source>
</evidence>
<dbReference type="PANTHER" id="PTHR45758:SF11">
    <property type="entry name" value="MITOCHONDRIAL SUBSTRATE CARRIER FAMILY PROTEIN"/>
    <property type="match status" value="1"/>
</dbReference>
<evidence type="ECO:0000256" key="2">
    <source>
        <dbReference type="ARBA" id="ARBA00006375"/>
    </source>
</evidence>
<evidence type="ECO:0000256" key="7">
    <source>
        <dbReference type="ARBA" id="ARBA00023128"/>
    </source>
</evidence>
<evidence type="ECO:0000256" key="9">
    <source>
        <dbReference type="PROSITE-ProRule" id="PRU00282"/>
    </source>
</evidence>
<comment type="subcellular location">
    <subcellularLocation>
        <location evidence="1">Mitochondrion membrane</location>
        <topology evidence="1">Multi-pass membrane protein</topology>
    </subcellularLocation>
</comment>
<comment type="similarity">
    <text evidence="2 10">Belongs to the mitochondrial carrier (TC 2.A.29) family.</text>
</comment>
<organism evidence="11 12">
    <name type="scientific">Thlaspi arvense</name>
    <name type="common">Field penny-cress</name>
    <dbReference type="NCBI Taxonomy" id="13288"/>
    <lineage>
        <taxon>Eukaryota</taxon>
        <taxon>Viridiplantae</taxon>
        <taxon>Streptophyta</taxon>
        <taxon>Embryophyta</taxon>
        <taxon>Tracheophyta</taxon>
        <taxon>Spermatophyta</taxon>
        <taxon>Magnoliopsida</taxon>
        <taxon>eudicotyledons</taxon>
        <taxon>Gunneridae</taxon>
        <taxon>Pentapetalae</taxon>
        <taxon>rosids</taxon>
        <taxon>malvids</taxon>
        <taxon>Brassicales</taxon>
        <taxon>Brassicaceae</taxon>
        <taxon>Thlaspideae</taxon>
        <taxon>Thlaspi</taxon>
    </lineage>
</organism>
<evidence type="ECO:0000256" key="8">
    <source>
        <dbReference type="ARBA" id="ARBA00023136"/>
    </source>
</evidence>
<dbReference type="InterPro" id="IPR018108">
    <property type="entry name" value="MCP_transmembrane"/>
</dbReference>
<evidence type="ECO:0000313" key="11">
    <source>
        <dbReference type="EMBL" id="CAH2060058.1"/>
    </source>
</evidence>
<dbReference type="FunFam" id="1.50.40.10:FF:000174">
    <property type="entry name" value="Mitochondrial substrate carrier family protein"/>
    <property type="match status" value="1"/>
</dbReference>
<dbReference type="PRINTS" id="PR00926">
    <property type="entry name" value="MITOCARRIER"/>
</dbReference>
<evidence type="ECO:0000256" key="3">
    <source>
        <dbReference type="ARBA" id="ARBA00022448"/>
    </source>
</evidence>